<organism evidence="1 2">
    <name type="scientific">Lepagella muris</name>
    <dbReference type="NCBI Taxonomy" id="3032870"/>
    <lineage>
        <taxon>Bacteria</taxon>
        <taxon>Pseudomonadati</taxon>
        <taxon>Bacteroidota</taxon>
        <taxon>Bacteroidia</taxon>
        <taxon>Bacteroidales</taxon>
        <taxon>Muribaculaceae</taxon>
        <taxon>Lepagella</taxon>
    </lineage>
</organism>
<accession>A0AC61RDV0</accession>
<evidence type="ECO:0000313" key="2">
    <source>
        <dbReference type="Proteomes" id="UP000306319"/>
    </source>
</evidence>
<reference evidence="1" key="1">
    <citation type="submission" date="2019-04" db="EMBL/GenBank/DDBJ databases">
        <title>Microbes associate with the intestines of laboratory mice.</title>
        <authorList>
            <person name="Navarre W."/>
            <person name="Wong E."/>
            <person name="Huang K."/>
            <person name="Tropini C."/>
            <person name="Ng K."/>
            <person name="Yu B."/>
        </authorList>
    </citation>
    <scope>NUCLEOTIDE SEQUENCE</scope>
    <source>
        <strain evidence="1">NM04_E33</strain>
    </source>
</reference>
<gene>
    <name evidence="1" type="ORF">E5331_17560</name>
</gene>
<sequence length="143" mass="16659">MKDLNEILESESLSDFRMDFDRQISDLENHPNGMKRYIMLCLMAEMTLARIENADTSNFVEKLQKQIDALNEKHGQMREMLQAHANENVRICDQFDSYLAILDNIRRDIESRLADYDREIAGIVRMRDSLSVNQARKSGNVMS</sequence>
<evidence type="ECO:0000313" key="1">
    <source>
        <dbReference type="EMBL" id="TGY76648.1"/>
    </source>
</evidence>
<dbReference type="EMBL" id="SRYB01000037">
    <property type="protein sequence ID" value="TGY76648.1"/>
    <property type="molecule type" value="Genomic_DNA"/>
</dbReference>
<dbReference type="Proteomes" id="UP000306319">
    <property type="component" value="Unassembled WGS sequence"/>
</dbReference>
<proteinExistence type="predicted"/>
<protein>
    <submittedName>
        <fullName evidence="1">Uncharacterized protein</fullName>
    </submittedName>
</protein>
<name>A0AC61RDV0_9BACT</name>
<keyword evidence="2" id="KW-1185">Reference proteome</keyword>
<comment type="caution">
    <text evidence="1">The sequence shown here is derived from an EMBL/GenBank/DDBJ whole genome shotgun (WGS) entry which is preliminary data.</text>
</comment>